<organism evidence="2 3">
    <name type="scientific">Actinomadura rayongensis</name>
    <dbReference type="NCBI Taxonomy" id="1429076"/>
    <lineage>
        <taxon>Bacteria</taxon>
        <taxon>Bacillati</taxon>
        <taxon>Actinomycetota</taxon>
        <taxon>Actinomycetes</taxon>
        <taxon>Streptosporangiales</taxon>
        <taxon>Thermomonosporaceae</taxon>
        <taxon>Actinomadura</taxon>
    </lineage>
</organism>
<dbReference type="GO" id="GO:0043190">
    <property type="term" value="C:ATP-binding cassette (ABC) transporter complex"/>
    <property type="evidence" value="ECO:0007669"/>
    <property type="project" value="InterPro"/>
</dbReference>
<evidence type="ECO:0000313" key="2">
    <source>
        <dbReference type="EMBL" id="MXQ65764.1"/>
    </source>
</evidence>
<reference evidence="2 3" key="1">
    <citation type="submission" date="2019-12" db="EMBL/GenBank/DDBJ databases">
        <title>Nocardia macrotermitis sp. nov. and Nocardia aurantia sp. nov., isolated from the gut of the fungus growing-termite Macrotermes natalensis.</title>
        <authorList>
            <person name="Christine B."/>
            <person name="Rene B."/>
        </authorList>
    </citation>
    <scope>NUCLEOTIDE SEQUENCE [LARGE SCALE GENOMIC DNA]</scope>
    <source>
        <strain evidence="2 3">DSM 102126</strain>
    </source>
</reference>
<proteinExistence type="predicted"/>
<dbReference type="Pfam" id="PF00496">
    <property type="entry name" value="SBP_bac_5"/>
    <property type="match status" value="1"/>
</dbReference>
<dbReference type="PANTHER" id="PTHR30290">
    <property type="entry name" value="PERIPLASMIC BINDING COMPONENT OF ABC TRANSPORTER"/>
    <property type="match status" value="1"/>
</dbReference>
<dbReference type="PIRSF" id="PIRSF002741">
    <property type="entry name" value="MppA"/>
    <property type="match status" value="1"/>
</dbReference>
<dbReference type="GO" id="GO:0042597">
    <property type="term" value="C:periplasmic space"/>
    <property type="evidence" value="ECO:0007669"/>
    <property type="project" value="UniProtKB-ARBA"/>
</dbReference>
<dbReference type="GO" id="GO:1904680">
    <property type="term" value="F:peptide transmembrane transporter activity"/>
    <property type="evidence" value="ECO:0007669"/>
    <property type="project" value="TreeGrafter"/>
</dbReference>
<sequence>MLWVRRITAGGLVVGAVLGLAGCGGDAGTAAGDKNATGARATGTLRLGSVVVPASLAASKAAWANDAPFHQAVYDTLLRQDPDLKIEPGLATEWSYNADKTVLTLKLRTGVKFSDGTPFDAKVAAENITRFRDGTSNLRSYLQEVRTAEAVDASTLRLTLSAPNPALLSYLAGAAGLQASPKTFGAANADTRPVGTGPYVLDAAKTVIGSTYVYKRNPNYWKPADQHYASIVLTVYQTPTATVNAVRGGQVNGVAVPDASVQQQVAAAGFDVKTSELNFLGLLLFDRDGKITPALKDVRVRQAINYAVDRPTLVKAVGKGLGTPTTQIFKATDKESFDPALDGRYPYDPAKAKQLLKDAGYAGGFAVTIPQVPSGSTVLYDLVKQELGAVGITVKYVNEPQNSLLADVAKGKFSVVAGLPLQTDPTAWHVANFKLLPHATWNPFHTADPTVAALAGKLQTGSAAEAAKAGKDLNRYIVEQAWFAPWYRPRLGFAVDRNTTAVPQQNNAYPYLWNITPRG</sequence>
<dbReference type="AlphaFoldDB" id="A0A6I4WFM1"/>
<dbReference type="InterPro" id="IPR030678">
    <property type="entry name" value="Peptide/Ni-bd"/>
</dbReference>
<dbReference type="Gene3D" id="3.40.190.10">
    <property type="entry name" value="Periplasmic binding protein-like II"/>
    <property type="match status" value="1"/>
</dbReference>
<name>A0A6I4WFM1_9ACTN</name>
<dbReference type="EMBL" id="WUTW01000003">
    <property type="protein sequence ID" value="MXQ65764.1"/>
    <property type="molecule type" value="Genomic_DNA"/>
</dbReference>
<dbReference type="InterPro" id="IPR039424">
    <property type="entry name" value="SBP_5"/>
</dbReference>
<evidence type="ECO:0000259" key="1">
    <source>
        <dbReference type="Pfam" id="PF00496"/>
    </source>
</evidence>
<dbReference type="SUPFAM" id="SSF53850">
    <property type="entry name" value="Periplasmic binding protein-like II"/>
    <property type="match status" value="1"/>
</dbReference>
<comment type="caution">
    <text evidence="2">The sequence shown here is derived from an EMBL/GenBank/DDBJ whole genome shotgun (WGS) entry which is preliminary data.</text>
</comment>
<evidence type="ECO:0000313" key="3">
    <source>
        <dbReference type="Proteomes" id="UP000431901"/>
    </source>
</evidence>
<accession>A0A6I4WFM1</accession>
<protein>
    <submittedName>
        <fullName evidence="2">Peptide ABC transporter substrate-binding protein</fullName>
    </submittedName>
</protein>
<dbReference type="InterPro" id="IPR000914">
    <property type="entry name" value="SBP_5_dom"/>
</dbReference>
<dbReference type="PROSITE" id="PS51257">
    <property type="entry name" value="PROKAR_LIPOPROTEIN"/>
    <property type="match status" value="1"/>
</dbReference>
<dbReference type="Proteomes" id="UP000431901">
    <property type="component" value="Unassembled WGS sequence"/>
</dbReference>
<dbReference type="OrthoDB" id="9803988at2"/>
<keyword evidence="3" id="KW-1185">Reference proteome</keyword>
<feature type="domain" description="Solute-binding protein family 5" evidence="1">
    <location>
        <begin position="85"/>
        <end position="417"/>
    </location>
</feature>
<dbReference type="GO" id="GO:0015833">
    <property type="term" value="P:peptide transport"/>
    <property type="evidence" value="ECO:0007669"/>
    <property type="project" value="TreeGrafter"/>
</dbReference>
<dbReference type="Gene3D" id="3.10.105.10">
    <property type="entry name" value="Dipeptide-binding Protein, Domain 3"/>
    <property type="match status" value="1"/>
</dbReference>
<gene>
    <name evidence="2" type="ORF">GQ466_17200</name>
</gene>